<sequence>MTKIKDSLSVNAEDWERRVNALKDLRNVVASGGHQMDDFPALLRTLETPVVGCLQDLRSQVVREACVTVAYLSQEIGAKFDHFAEVIMQTLLNLIPNSTKIMSTSAITAIGFIIRNTFASRLFPIIAGGLSSKSSVLRKHVCIFLDPIFQCWPVHVLERHMGLIQEVLRKGVCDADQDARSATRKAFKSFAEKFPDQVEPVLRTLDPAKRKAIERSLSSTTDDDHSSVASGVSSRTASQTNLSTANSKRASRPAMGTSGLTTNTTRRPTVAEAPRRNISVYGDSRSRLGSGKTSISQPASRETSPSRTGSECDYNVGGGVGARGYGGALSSTVGRQRGLAYGAAVAAARQNRRTSAASRLVPRSQGQSREGSPNSAVSGGAVGYSYSARSGMPVADKRPSLSSMSDAGYSNVNNYYRQQYESDDNVSETSSMCSERSGQSMPVYRRSHLRPVNRFSVPRNIQGLGDIINLMSSSQWSEKKDGLLHLKEYLRTDQSLSHQEVMRVAEVLGGNFGESSSKVISAFMETVQLFIKKYHQFLHEWIYLAMVRLFNRQGQEVLPTHQKAIADTLAVIRSHFPLNLQFACCCRFITDDAMTPTLKVKARVLEYLKDLLLMMPVDAISNPTSEMVKGIARIIAWSTEPKSADVRRLASRVVIKLSDLNPAAFASVVQQMPKTSQDQSAKLLKTYQKTAPATGSGHEAAATSPTAQRTASRLPKLFQRSASMRQPNSPQASSFHSTRAQPSAGTRPFSPISPTYVPPVQEAPPLEHAAHNRLSSVPDGRMLAGPASGYGVPSPTHLQPPYSANAVRQNGQNGSGGHHYFSVAAGVSMSPAAGDAVNADPLQRQSPHYGYPPLSKNQQSPSSLLSGITGEQMPPEDAITEILQELSNYNDRYEQRKACMLKLIKLLRDGTIQTWEEHSKPTLLILLESLSDTSSETRALALRVLQELVRTQGDLISDYACLTVMKILEACNDTDKGV</sequence>
<dbReference type="GO" id="GO:0008017">
    <property type="term" value="F:microtubule binding"/>
    <property type="evidence" value="ECO:0007669"/>
    <property type="project" value="TreeGrafter"/>
</dbReference>
<feature type="region of interest" description="Disordered" evidence="1">
    <location>
        <begin position="214"/>
        <end position="315"/>
    </location>
</feature>
<feature type="compositionally biased region" description="Polar residues" evidence="1">
    <location>
        <begin position="291"/>
        <end position="309"/>
    </location>
</feature>
<evidence type="ECO:0000256" key="1">
    <source>
        <dbReference type="SAM" id="MobiDB-lite"/>
    </source>
</evidence>
<dbReference type="GO" id="GO:0005881">
    <property type="term" value="C:cytoplasmic microtubule"/>
    <property type="evidence" value="ECO:0007669"/>
    <property type="project" value="TreeGrafter"/>
</dbReference>
<feature type="region of interest" description="Disordered" evidence="1">
    <location>
        <begin position="834"/>
        <end position="871"/>
    </location>
</feature>
<dbReference type="GO" id="GO:0005815">
    <property type="term" value="C:microtubule organizing center"/>
    <property type="evidence" value="ECO:0007669"/>
    <property type="project" value="TreeGrafter"/>
</dbReference>
<dbReference type="InterPro" id="IPR024395">
    <property type="entry name" value="CLASP_N_dom"/>
</dbReference>
<dbReference type="PANTHER" id="PTHR21567">
    <property type="entry name" value="CLASP"/>
    <property type="match status" value="1"/>
</dbReference>
<feature type="compositionally biased region" description="Polar residues" evidence="1">
    <location>
        <begin position="364"/>
        <end position="377"/>
    </location>
</feature>
<dbReference type="PANTHER" id="PTHR21567:SF9">
    <property type="entry name" value="CLIP-ASSOCIATING PROTEIN"/>
    <property type="match status" value="1"/>
</dbReference>
<dbReference type="GO" id="GO:0072686">
    <property type="term" value="C:mitotic spindle"/>
    <property type="evidence" value="ECO:0007669"/>
    <property type="project" value="TreeGrafter"/>
</dbReference>
<reference evidence="3" key="1">
    <citation type="submission" date="2019-11" db="UniProtKB">
        <authorList>
            <consortium name="WormBaseParasite"/>
        </authorList>
    </citation>
    <scope>IDENTIFICATION</scope>
</reference>
<evidence type="ECO:0000259" key="2">
    <source>
        <dbReference type="SMART" id="SM01349"/>
    </source>
</evidence>
<organism evidence="3">
    <name type="scientific">Mesocestoides corti</name>
    <name type="common">Flatworm</name>
    <dbReference type="NCBI Taxonomy" id="53468"/>
    <lineage>
        <taxon>Eukaryota</taxon>
        <taxon>Metazoa</taxon>
        <taxon>Spiralia</taxon>
        <taxon>Lophotrochozoa</taxon>
        <taxon>Platyhelminthes</taxon>
        <taxon>Cestoda</taxon>
        <taxon>Eucestoda</taxon>
        <taxon>Cyclophyllidea</taxon>
        <taxon>Mesocestoididae</taxon>
        <taxon>Mesocestoides</taxon>
    </lineage>
</organism>
<feature type="region of interest" description="Disordered" evidence="1">
    <location>
        <begin position="687"/>
        <end position="759"/>
    </location>
</feature>
<dbReference type="GO" id="GO:0040001">
    <property type="term" value="P:establishment of mitotic spindle localization"/>
    <property type="evidence" value="ECO:0007669"/>
    <property type="project" value="TreeGrafter"/>
</dbReference>
<dbReference type="SMART" id="SM01349">
    <property type="entry name" value="TOG"/>
    <property type="match status" value="1"/>
</dbReference>
<dbReference type="Gene3D" id="1.25.10.10">
    <property type="entry name" value="Leucine-rich Repeat Variant"/>
    <property type="match status" value="3"/>
</dbReference>
<dbReference type="InterPro" id="IPR016024">
    <property type="entry name" value="ARM-type_fold"/>
</dbReference>
<proteinExistence type="predicted"/>
<feature type="compositionally biased region" description="Polar residues" evidence="1">
    <location>
        <begin position="720"/>
        <end position="744"/>
    </location>
</feature>
<dbReference type="GO" id="GO:0000776">
    <property type="term" value="C:kinetochore"/>
    <property type="evidence" value="ECO:0007669"/>
    <property type="project" value="TreeGrafter"/>
</dbReference>
<name>A0A5K3FEZ4_MESCO</name>
<accession>A0A5K3FEZ4</accession>
<dbReference type="Pfam" id="PF12348">
    <property type="entry name" value="CLASP_N"/>
    <property type="match status" value="1"/>
</dbReference>
<feature type="domain" description="TOG" evidence="2">
    <location>
        <begin position="3"/>
        <end position="227"/>
    </location>
</feature>
<dbReference type="InterPro" id="IPR034085">
    <property type="entry name" value="TOG"/>
</dbReference>
<dbReference type="SUPFAM" id="SSF48371">
    <property type="entry name" value="ARM repeat"/>
    <property type="match status" value="1"/>
</dbReference>
<dbReference type="InterPro" id="IPR011989">
    <property type="entry name" value="ARM-like"/>
</dbReference>
<protein>
    <submittedName>
        <fullName evidence="3">TOG domain-containing protein</fullName>
    </submittedName>
</protein>
<dbReference type="WBParaSite" id="MCU_007815-RC">
    <property type="protein sequence ID" value="MCU_007815-RC"/>
    <property type="gene ID" value="MCU_007815"/>
</dbReference>
<feature type="compositionally biased region" description="Polar residues" evidence="1">
    <location>
        <begin position="855"/>
        <end position="866"/>
    </location>
</feature>
<dbReference type="GO" id="GO:0090307">
    <property type="term" value="P:mitotic spindle assembly"/>
    <property type="evidence" value="ECO:0007669"/>
    <property type="project" value="TreeGrafter"/>
</dbReference>
<dbReference type="GO" id="GO:0005876">
    <property type="term" value="C:spindle microtubule"/>
    <property type="evidence" value="ECO:0007669"/>
    <property type="project" value="TreeGrafter"/>
</dbReference>
<dbReference type="GO" id="GO:0045180">
    <property type="term" value="C:basal cortex"/>
    <property type="evidence" value="ECO:0007669"/>
    <property type="project" value="TreeGrafter"/>
</dbReference>
<feature type="compositionally biased region" description="Polar residues" evidence="1">
    <location>
        <begin position="258"/>
        <end position="267"/>
    </location>
</feature>
<feature type="region of interest" description="Disordered" evidence="1">
    <location>
        <begin position="350"/>
        <end position="379"/>
    </location>
</feature>
<feature type="compositionally biased region" description="Polar residues" evidence="1">
    <location>
        <begin position="231"/>
        <end position="248"/>
    </location>
</feature>
<evidence type="ECO:0000313" key="3">
    <source>
        <dbReference type="WBParaSite" id="MCU_007815-RC"/>
    </source>
</evidence>
<dbReference type="AlphaFoldDB" id="A0A5K3FEZ4"/>